<evidence type="ECO:0000256" key="6">
    <source>
        <dbReference type="ARBA" id="ARBA00023136"/>
    </source>
</evidence>
<keyword evidence="5 9" id="KW-0067">ATP-binding</keyword>
<evidence type="ECO:0000256" key="1">
    <source>
        <dbReference type="ARBA" id="ARBA00004202"/>
    </source>
</evidence>
<dbReference type="KEGG" id="aun:AWM73_04220"/>
<evidence type="ECO:0000256" key="5">
    <source>
        <dbReference type="ARBA" id="ARBA00022840"/>
    </source>
</evidence>
<comment type="subcellular location">
    <subcellularLocation>
        <location evidence="1">Cell membrane</location>
        <topology evidence="1">Peripheral membrane protein</topology>
    </subcellularLocation>
</comment>
<dbReference type="GO" id="GO:0005886">
    <property type="term" value="C:plasma membrane"/>
    <property type="evidence" value="ECO:0007669"/>
    <property type="project" value="UniProtKB-SubCell"/>
</dbReference>
<dbReference type="InterPro" id="IPR003593">
    <property type="entry name" value="AAA+_ATPase"/>
</dbReference>
<dbReference type="GO" id="GO:0016887">
    <property type="term" value="F:ATP hydrolysis activity"/>
    <property type="evidence" value="ECO:0007669"/>
    <property type="project" value="InterPro"/>
</dbReference>
<dbReference type="InterPro" id="IPR003439">
    <property type="entry name" value="ABC_transporter-like_ATP-bd"/>
</dbReference>
<organism evidence="9 10">
    <name type="scientific">Aerococcus urinae</name>
    <dbReference type="NCBI Taxonomy" id="1376"/>
    <lineage>
        <taxon>Bacteria</taxon>
        <taxon>Bacillati</taxon>
        <taxon>Bacillota</taxon>
        <taxon>Bacilli</taxon>
        <taxon>Lactobacillales</taxon>
        <taxon>Aerococcaceae</taxon>
        <taxon>Aerococcus</taxon>
    </lineage>
</organism>
<dbReference type="PROSITE" id="PS00211">
    <property type="entry name" value="ABC_TRANSPORTER_1"/>
    <property type="match status" value="1"/>
</dbReference>
<dbReference type="EMBL" id="CP065662">
    <property type="protein sequence ID" value="QPS00915.1"/>
    <property type="molecule type" value="Genomic_DNA"/>
</dbReference>
<keyword evidence="11" id="KW-1185">Reference proteome</keyword>
<keyword evidence="2" id="KW-0813">Transport</keyword>
<proteinExistence type="predicted"/>
<reference evidence="8" key="2">
    <citation type="submission" date="2022-09" db="EMBL/GenBank/DDBJ databases">
        <title>Aerococcus urinae taxonomy study.</title>
        <authorList>
            <person name="Christensen J."/>
            <person name="Senneby E."/>
        </authorList>
    </citation>
    <scope>NUCLEOTIDE SEQUENCE</scope>
    <source>
        <strain evidence="8">NLD-066-U95</strain>
    </source>
</reference>
<dbReference type="InterPro" id="IPR027417">
    <property type="entry name" value="P-loop_NTPase"/>
</dbReference>
<evidence type="ECO:0000256" key="3">
    <source>
        <dbReference type="ARBA" id="ARBA00022475"/>
    </source>
</evidence>
<dbReference type="PANTHER" id="PTHR42788">
    <property type="entry name" value="TAURINE IMPORT ATP-BINDING PROTEIN-RELATED"/>
    <property type="match status" value="1"/>
</dbReference>
<evidence type="ECO:0000313" key="10">
    <source>
        <dbReference type="Proteomes" id="UP000594771"/>
    </source>
</evidence>
<reference evidence="9 10" key="1">
    <citation type="submission" date="2020-12" db="EMBL/GenBank/DDBJ databases">
        <title>FDA dAtabase for Regulatory Grade micrObial Sequences (FDA-ARGOS): Supporting development and validation of Infectious Disease Dx tests.</title>
        <authorList>
            <person name="Sproer C."/>
            <person name="Gronow S."/>
            <person name="Severitt S."/>
            <person name="Schroder I."/>
            <person name="Tallon L."/>
            <person name="Sadzewicz L."/>
            <person name="Zhao X."/>
            <person name="Boylan J."/>
            <person name="Ott S."/>
            <person name="Bowen H."/>
            <person name="Vavikolanu K."/>
            <person name="Mehta A."/>
            <person name="Aluvathingal J."/>
            <person name="Nadendla S."/>
            <person name="Lowell S."/>
            <person name="Myers T."/>
            <person name="Yan Y."/>
            <person name="Sichtig H."/>
        </authorList>
    </citation>
    <scope>NUCLEOTIDE SEQUENCE [LARGE SCALE GENOMIC DNA]</scope>
    <source>
        <strain evidence="9 10">FDAARGOS_911</strain>
    </source>
</reference>
<dbReference type="GeneID" id="35767793"/>
<dbReference type="AlphaFoldDB" id="A0A0X8FEB0"/>
<name>A0A0X8FEB0_9LACT</name>
<evidence type="ECO:0000256" key="2">
    <source>
        <dbReference type="ARBA" id="ARBA00022448"/>
    </source>
</evidence>
<dbReference type="PANTHER" id="PTHR42788:SF7">
    <property type="entry name" value="NITRATE ABC TRANSPORTER ATP-BINDING PROTEIN"/>
    <property type="match status" value="1"/>
</dbReference>
<gene>
    <name evidence="9" type="ORF">I6G68_05835</name>
    <name evidence="8" type="ORF">ODY43_01110</name>
</gene>
<dbReference type="Proteomes" id="UP001069145">
    <property type="component" value="Unassembled WGS sequence"/>
</dbReference>
<feature type="domain" description="ABC transporter" evidence="7">
    <location>
        <begin position="5"/>
        <end position="252"/>
    </location>
</feature>
<evidence type="ECO:0000256" key="4">
    <source>
        <dbReference type="ARBA" id="ARBA00022741"/>
    </source>
</evidence>
<keyword evidence="4" id="KW-0547">Nucleotide-binding</keyword>
<dbReference type="RefSeq" id="WP_060778218.1">
    <property type="nucleotide sequence ID" value="NZ_CAJHLF010000002.1"/>
</dbReference>
<dbReference type="PROSITE" id="PS50893">
    <property type="entry name" value="ABC_TRANSPORTER_2"/>
    <property type="match status" value="1"/>
</dbReference>
<protein>
    <submittedName>
        <fullName evidence="9">ATP-binding cassette domain-containing protein</fullName>
    </submittedName>
</protein>
<sequence length="268" mass="29868">MNELVQLKNLNKVFQTQSSKAHQVIKDLNLSIKDNDFISVIGSNGAGKSTMMNLIAGTIPLSSGQIYLADREISTLPAYKRAKMISRVFQDPQMGTAKSLSVEENLAIAYKRGHKRSFQTSITKDMREEFRSRLSTLGMGLENRMQERVSSLSGGQRQVLTLLMAVLQTPKLLLLDEHTAALDPRTSAMVMSLTQDLVSQYQLTTLMITHDMNDALSYGNRLIMLHDGQVVVDISGEEKENCSIDDLLQLFHHNVGESLNNDELLLAN</sequence>
<dbReference type="SUPFAM" id="SSF52540">
    <property type="entry name" value="P-loop containing nucleoside triphosphate hydrolases"/>
    <property type="match status" value="1"/>
</dbReference>
<evidence type="ECO:0000313" key="11">
    <source>
        <dbReference type="Proteomes" id="UP001069145"/>
    </source>
</evidence>
<evidence type="ECO:0000259" key="7">
    <source>
        <dbReference type="PROSITE" id="PS50893"/>
    </source>
</evidence>
<evidence type="ECO:0000313" key="8">
    <source>
        <dbReference type="EMBL" id="MCY3052605.1"/>
    </source>
</evidence>
<dbReference type="OrthoDB" id="9776369at2"/>
<evidence type="ECO:0000313" key="9">
    <source>
        <dbReference type="EMBL" id="QPS00915.1"/>
    </source>
</evidence>
<dbReference type="InterPro" id="IPR017871">
    <property type="entry name" value="ABC_transporter-like_CS"/>
</dbReference>
<dbReference type="Pfam" id="PF00005">
    <property type="entry name" value="ABC_tran"/>
    <property type="match status" value="1"/>
</dbReference>
<dbReference type="InterPro" id="IPR050166">
    <property type="entry name" value="ABC_transporter_ATP-bind"/>
</dbReference>
<dbReference type="GO" id="GO:0005524">
    <property type="term" value="F:ATP binding"/>
    <property type="evidence" value="ECO:0007669"/>
    <property type="project" value="UniProtKB-KW"/>
</dbReference>
<keyword evidence="3" id="KW-1003">Cell membrane</keyword>
<dbReference type="EMBL" id="JAOTML010000001">
    <property type="protein sequence ID" value="MCY3052605.1"/>
    <property type="molecule type" value="Genomic_DNA"/>
</dbReference>
<dbReference type="Gene3D" id="3.40.50.300">
    <property type="entry name" value="P-loop containing nucleotide triphosphate hydrolases"/>
    <property type="match status" value="1"/>
</dbReference>
<dbReference type="Proteomes" id="UP000594771">
    <property type="component" value="Chromosome"/>
</dbReference>
<keyword evidence="6" id="KW-0472">Membrane</keyword>
<dbReference type="SMART" id="SM00382">
    <property type="entry name" value="AAA"/>
    <property type="match status" value="1"/>
</dbReference>
<accession>A0A0X8FEB0</accession>